<dbReference type="FunCoup" id="A0A7I4ABU9">
    <property type="interactions" value="2964"/>
</dbReference>
<dbReference type="PANTHER" id="PTHR44394:SF1">
    <property type="entry name" value="BETA-ALANINE-ACTIVATING ENZYME"/>
    <property type="match status" value="1"/>
</dbReference>
<dbReference type="Gene3D" id="3.40.50.12780">
    <property type="entry name" value="N-terminal domain of ligase-like"/>
    <property type="match status" value="1"/>
</dbReference>
<dbReference type="GeneID" id="112287221"/>
<feature type="domain" description="AMP-dependent synthetase/ligase" evidence="2">
    <location>
        <begin position="205"/>
        <end position="541"/>
    </location>
</feature>
<dbReference type="InterPro" id="IPR042099">
    <property type="entry name" value="ANL_N_sf"/>
</dbReference>
<dbReference type="SMART" id="SM00564">
    <property type="entry name" value="PQQ"/>
    <property type="match status" value="4"/>
</dbReference>
<dbReference type="EnsemblPlants" id="Pp3c10_8470V3.7">
    <property type="protein sequence ID" value="Pp3c10_8470V3.7"/>
    <property type="gene ID" value="Pp3c10_8470"/>
</dbReference>
<feature type="domain" description="Pyrrolo-quinoline quinone repeat" evidence="3">
    <location>
        <begin position="984"/>
        <end position="1303"/>
    </location>
</feature>
<dbReference type="PANTHER" id="PTHR44394">
    <property type="entry name" value="BETA-ALANINE-ACTIVATING ENZYME"/>
    <property type="match status" value="1"/>
</dbReference>
<feature type="region of interest" description="Disordered" evidence="1">
    <location>
        <begin position="144"/>
        <end position="168"/>
    </location>
</feature>
<dbReference type="Gene3D" id="3.30.300.30">
    <property type="match status" value="1"/>
</dbReference>
<dbReference type="InterPro" id="IPR052091">
    <property type="entry name" value="Beta-ala_Activ/Resist"/>
</dbReference>
<evidence type="ECO:0000313" key="4">
    <source>
        <dbReference type="EnsemblPlants" id="Pp3c10_8470V3.7"/>
    </source>
</evidence>
<dbReference type="OrthoDB" id="408177at2759"/>
<evidence type="ECO:0000313" key="5">
    <source>
        <dbReference type="Proteomes" id="UP000006727"/>
    </source>
</evidence>
<dbReference type="Pfam" id="PF13570">
    <property type="entry name" value="Beta-prop_ACSF4"/>
    <property type="match status" value="1"/>
</dbReference>
<evidence type="ECO:0008006" key="6">
    <source>
        <dbReference type="Google" id="ProtNLM"/>
    </source>
</evidence>
<reference evidence="4 5" key="2">
    <citation type="journal article" date="2018" name="Plant J.">
        <title>The Physcomitrella patens chromosome-scale assembly reveals moss genome structure and evolution.</title>
        <authorList>
            <person name="Lang D."/>
            <person name="Ullrich K.K."/>
            <person name="Murat F."/>
            <person name="Fuchs J."/>
            <person name="Jenkins J."/>
            <person name="Haas F.B."/>
            <person name="Piednoel M."/>
            <person name="Gundlach H."/>
            <person name="Van Bel M."/>
            <person name="Meyberg R."/>
            <person name="Vives C."/>
            <person name="Morata J."/>
            <person name="Symeonidi A."/>
            <person name="Hiss M."/>
            <person name="Muchero W."/>
            <person name="Kamisugi Y."/>
            <person name="Saleh O."/>
            <person name="Blanc G."/>
            <person name="Decker E.L."/>
            <person name="van Gessel N."/>
            <person name="Grimwood J."/>
            <person name="Hayes R.D."/>
            <person name="Graham S.W."/>
            <person name="Gunter L.E."/>
            <person name="McDaniel S.F."/>
            <person name="Hoernstein S.N.W."/>
            <person name="Larsson A."/>
            <person name="Li F.W."/>
            <person name="Perroud P.F."/>
            <person name="Phillips J."/>
            <person name="Ranjan P."/>
            <person name="Rokshar D.S."/>
            <person name="Rothfels C.J."/>
            <person name="Schneider L."/>
            <person name="Shu S."/>
            <person name="Stevenson D.W."/>
            <person name="Thummler F."/>
            <person name="Tillich M."/>
            <person name="Villarreal Aguilar J.C."/>
            <person name="Widiez T."/>
            <person name="Wong G.K."/>
            <person name="Wymore A."/>
            <person name="Zhang Y."/>
            <person name="Zimmer A.D."/>
            <person name="Quatrano R.S."/>
            <person name="Mayer K.F.X."/>
            <person name="Goodstein D."/>
            <person name="Casacuberta J.M."/>
            <person name="Vandepoele K."/>
            <person name="Reski R."/>
            <person name="Cuming A.C."/>
            <person name="Tuskan G.A."/>
            <person name="Maumus F."/>
            <person name="Salse J."/>
            <person name="Schmutz J."/>
            <person name="Rensing S.A."/>
        </authorList>
    </citation>
    <scope>NUCLEOTIDE SEQUENCE [LARGE SCALE GENOMIC DNA]</scope>
    <source>
        <strain evidence="4 5">cv. Gransden 2004</strain>
    </source>
</reference>
<sequence>MIEYGFTWVISLCMMEEAPIPPLLDSPCCIVHTFERVAALNPQKIAVVHASPAISVHHSEESLHSRLKNGTCVDALAAHEDGVCSGAKGLQDISKTIVANTNELLVHSEDIPYSFEELQGAVVSLARLLTVVLGKEEEGSVGYTAGKHDVSSLDTSSSSNGKEDLNEDFKSNAANDMDLLQEKVDPTSIKFTHNLKGPVKLHLPRRVVGIWIAQSVEYLVSVFAVLKVGGVFMPMDPSWPVSRVQAVLQSAKPAILLGCRHTFLSSQNSLQAKISALEAANCQLMWIPEGFVKTAARETLYEVERVCATRQTNFCYILHTSGSSGTPKGVCGTEEGLINRLSWMESAYPHVNTDVGCFKTSVGFVDHLTEALGPLLAGIPIIIPSPEILKENLLILLNYIQTYKITRLTAVPSIFRALLPALKSTCRNAADSLRILSLSGESLSLKLQQELHCVLENTTILNLYGSTEVSGDSSCFDCTSLWDASSTSIQLLEDSRLSTTPIGDPINGCYHFIVVDGEKLGGVNEEGELWVGGVGVAQSYLNDNESTREKFIDLSSQNDESDRTLFLRHIKQLMQPKVLQSQRSKFRGSDASGISRLPPWTSFGERIFRTGDVVKKLPDGNVVLLGRIDRQVKIRGNRISLEEIEGYIEMHPKVSRCVVTLHTRLESDMDLVAYVVYDRAMTSLLDKDHDMLNHRLIYEEITSNLSHELKLWLAEKLPSVMIPQIFIPLVSLPLTNSGKVDYDSLPDLIGSSVEDAKRNSKSAEQTESLGIEHIRQVFTSVLKAEKLSDTDDFFSAGGTSISAAHVAYLLNIDMHLLYMYPSAILLHNAIEDTKEITLGDIVSTQTQGRSYQSSVLTNTENVSRISNTKDPVLPVLKYVDDHEFPRNVNVQGIICESLDQSLLSRKRKLDEAIFESEKATKEDCWTWNSSNQIRLSLSFSRCNRTVNLRALVKAMKSTVEPTLTVHSQTTKVERSMHSCWRVSLQACVDASPLVVFHGEVFRVFIGSHSHSFYSLDATSGKLQWEATLGGRVESSAAVTRDLSQVVVGCYDGFIYFLDFWNGQKLWDFKTGGQVKCQPALDPWTGLIWCGSHDHHIYALDPASHMCVWRHDCGGSIFGAPAFNEGSMTVYFGTTRGTVIAIQIKPTIFVSWTYECGAPIFGSLALDPSTDFVICTSVSGRVIALKPNGVPAWQAKTEGPIFAGATISRVLISQVLVCSGDCHLYCINLQNGSTVWKYNVGGPITSSAYVEEDLVLLQDRSEKHQIMESLICVATTSGTVHVLRAPSAISSRSLVQNKSCFSDPQSPSLFSALNERPSLDKIIFPIQEVTDIKLPGEVFSSPVMISGRIFIGCRDDFLYCLELM</sequence>
<keyword evidence="5" id="KW-1185">Reference proteome</keyword>
<dbReference type="GO" id="GO:0043041">
    <property type="term" value="P:amino acid activation for nonribosomal peptide biosynthetic process"/>
    <property type="evidence" value="ECO:0000318"/>
    <property type="project" value="GO_Central"/>
</dbReference>
<evidence type="ECO:0000259" key="3">
    <source>
        <dbReference type="Pfam" id="PF13570"/>
    </source>
</evidence>
<dbReference type="PROSITE" id="PS00455">
    <property type="entry name" value="AMP_BINDING"/>
    <property type="match status" value="1"/>
</dbReference>
<gene>
    <name evidence="4" type="primary">LOC112287221</name>
</gene>
<dbReference type="InterPro" id="IPR002372">
    <property type="entry name" value="PQQ_rpt_dom"/>
</dbReference>
<dbReference type="SUPFAM" id="SSF50998">
    <property type="entry name" value="Quinoprotein alcohol dehydrogenase-like"/>
    <property type="match status" value="1"/>
</dbReference>
<dbReference type="EMBL" id="ABEU02000010">
    <property type="status" value="NOT_ANNOTATED_CDS"/>
    <property type="molecule type" value="Genomic_DNA"/>
</dbReference>
<dbReference type="Pfam" id="PF00501">
    <property type="entry name" value="AMP-binding"/>
    <property type="match status" value="1"/>
</dbReference>
<dbReference type="InterPro" id="IPR000873">
    <property type="entry name" value="AMP-dep_synth/lig_dom"/>
</dbReference>
<dbReference type="InterPro" id="IPR020845">
    <property type="entry name" value="AMP-binding_CS"/>
</dbReference>
<dbReference type="Gene3D" id="1.10.1200.10">
    <property type="entry name" value="ACP-like"/>
    <property type="match status" value="1"/>
</dbReference>
<dbReference type="Gramene" id="Pp3c10_8470V3.7">
    <property type="protein sequence ID" value="Pp3c10_8470V3.7"/>
    <property type="gene ID" value="Pp3c10_8470"/>
</dbReference>
<evidence type="ECO:0000256" key="1">
    <source>
        <dbReference type="SAM" id="MobiDB-lite"/>
    </source>
</evidence>
<reference evidence="4 5" key="1">
    <citation type="journal article" date="2008" name="Science">
        <title>The Physcomitrella genome reveals evolutionary insights into the conquest of land by plants.</title>
        <authorList>
            <person name="Rensing S."/>
            <person name="Lang D."/>
            <person name="Zimmer A."/>
            <person name="Terry A."/>
            <person name="Salamov A."/>
            <person name="Shapiro H."/>
            <person name="Nishiyama T."/>
            <person name="Perroud P.-F."/>
            <person name="Lindquist E."/>
            <person name="Kamisugi Y."/>
            <person name="Tanahashi T."/>
            <person name="Sakakibara K."/>
            <person name="Fujita T."/>
            <person name="Oishi K."/>
            <person name="Shin-I T."/>
            <person name="Kuroki Y."/>
            <person name="Toyoda A."/>
            <person name="Suzuki Y."/>
            <person name="Hashimoto A."/>
            <person name="Yamaguchi K."/>
            <person name="Sugano A."/>
            <person name="Kohara Y."/>
            <person name="Fujiyama A."/>
            <person name="Anterola A."/>
            <person name="Aoki S."/>
            <person name="Ashton N."/>
            <person name="Barbazuk W.B."/>
            <person name="Barker E."/>
            <person name="Bennetzen J."/>
            <person name="Bezanilla M."/>
            <person name="Blankenship R."/>
            <person name="Cho S.H."/>
            <person name="Dutcher S."/>
            <person name="Estelle M."/>
            <person name="Fawcett J.A."/>
            <person name="Gundlach H."/>
            <person name="Hanada K."/>
            <person name="Heyl A."/>
            <person name="Hicks K.A."/>
            <person name="Hugh J."/>
            <person name="Lohr M."/>
            <person name="Mayer K."/>
            <person name="Melkozernov A."/>
            <person name="Murata T."/>
            <person name="Nelson D."/>
            <person name="Pils B."/>
            <person name="Prigge M."/>
            <person name="Reiss B."/>
            <person name="Renner T."/>
            <person name="Rombauts S."/>
            <person name="Rushton P."/>
            <person name="Sanderfoot A."/>
            <person name="Schween G."/>
            <person name="Shiu S.-H."/>
            <person name="Stueber K."/>
            <person name="Theodoulou F.L."/>
            <person name="Tu H."/>
            <person name="Van de Peer Y."/>
            <person name="Verrier P.J."/>
            <person name="Waters E."/>
            <person name="Wood A."/>
            <person name="Yang L."/>
            <person name="Cove D."/>
            <person name="Cuming A."/>
            <person name="Hasebe M."/>
            <person name="Lucas S."/>
            <person name="Mishler D.B."/>
            <person name="Reski R."/>
            <person name="Grigoriev I."/>
            <person name="Quatrano R.S."/>
            <person name="Boore J.L."/>
        </authorList>
    </citation>
    <scope>NUCLEOTIDE SEQUENCE [LARGE SCALE GENOMIC DNA]</scope>
    <source>
        <strain evidence="4 5">cv. Gransden 2004</strain>
    </source>
</reference>
<name>A0A7I4ABU9_PHYPA</name>
<proteinExistence type="predicted"/>
<dbReference type="InParanoid" id="A0A7I4ABU9"/>
<dbReference type="InterPro" id="IPR015943">
    <property type="entry name" value="WD40/YVTN_repeat-like_dom_sf"/>
</dbReference>
<dbReference type="Proteomes" id="UP000006727">
    <property type="component" value="Chromosome 10"/>
</dbReference>
<evidence type="ECO:0000259" key="2">
    <source>
        <dbReference type="Pfam" id="PF00501"/>
    </source>
</evidence>
<reference evidence="4" key="3">
    <citation type="submission" date="2020-12" db="UniProtKB">
        <authorList>
            <consortium name="EnsemblPlants"/>
        </authorList>
    </citation>
    <scope>IDENTIFICATION</scope>
</reference>
<protein>
    <recommendedName>
        <fullName evidence="6">Carrier domain-containing protein</fullName>
    </recommendedName>
</protein>
<dbReference type="InterPro" id="IPR045851">
    <property type="entry name" value="AMP-bd_C_sf"/>
</dbReference>
<dbReference type="SUPFAM" id="SSF56801">
    <property type="entry name" value="Acetyl-CoA synthetase-like"/>
    <property type="match status" value="1"/>
</dbReference>
<organism evidence="4 5">
    <name type="scientific">Physcomitrium patens</name>
    <name type="common">Spreading-leaved earth moss</name>
    <name type="synonym">Physcomitrella patens</name>
    <dbReference type="NCBI Taxonomy" id="3218"/>
    <lineage>
        <taxon>Eukaryota</taxon>
        <taxon>Viridiplantae</taxon>
        <taxon>Streptophyta</taxon>
        <taxon>Embryophyta</taxon>
        <taxon>Bryophyta</taxon>
        <taxon>Bryophytina</taxon>
        <taxon>Bryopsida</taxon>
        <taxon>Funariidae</taxon>
        <taxon>Funariales</taxon>
        <taxon>Funariaceae</taxon>
        <taxon>Physcomitrium</taxon>
    </lineage>
</organism>
<dbReference type="InterPro" id="IPR036736">
    <property type="entry name" value="ACP-like_sf"/>
</dbReference>
<accession>A0A7I4ABU9</accession>
<dbReference type="InterPro" id="IPR018391">
    <property type="entry name" value="PQQ_b-propeller_rpt"/>
</dbReference>
<dbReference type="Gene3D" id="2.130.10.10">
    <property type="entry name" value="YVTN repeat-like/Quinoprotein amine dehydrogenase"/>
    <property type="match status" value="2"/>
</dbReference>
<dbReference type="InterPro" id="IPR011047">
    <property type="entry name" value="Quinoprotein_ADH-like_sf"/>
</dbReference>
<dbReference type="RefSeq" id="XP_073392893.1">
    <property type="nucleotide sequence ID" value="XM_073536792.1"/>
</dbReference>